<evidence type="ECO:0000313" key="7">
    <source>
        <dbReference type="Proteomes" id="UP000294003"/>
    </source>
</evidence>
<gene>
    <name evidence="6" type="ORF">DL762_006416</name>
</gene>
<dbReference type="SUPFAM" id="SSF56176">
    <property type="entry name" value="FAD-binding/transporter-associated domain-like"/>
    <property type="match status" value="1"/>
</dbReference>
<evidence type="ECO:0000256" key="3">
    <source>
        <dbReference type="ARBA" id="ARBA00022827"/>
    </source>
</evidence>
<keyword evidence="4" id="KW-0560">Oxidoreductase</keyword>
<keyword evidence="3" id="KW-0274">FAD</keyword>
<accession>A0ABY0H224</accession>
<organism evidence="6 7">
    <name type="scientific">Monosporascus cannonballus</name>
    <dbReference type="NCBI Taxonomy" id="155416"/>
    <lineage>
        <taxon>Eukaryota</taxon>
        <taxon>Fungi</taxon>
        <taxon>Dikarya</taxon>
        <taxon>Ascomycota</taxon>
        <taxon>Pezizomycotina</taxon>
        <taxon>Sordariomycetes</taxon>
        <taxon>Xylariomycetidae</taxon>
        <taxon>Xylariales</taxon>
        <taxon>Xylariales incertae sedis</taxon>
        <taxon>Monosporascus</taxon>
    </lineage>
</organism>
<dbReference type="InterPro" id="IPR016166">
    <property type="entry name" value="FAD-bd_PCMH"/>
</dbReference>
<dbReference type="Pfam" id="PF01565">
    <property type="entry name" value="FAD_binding_4"/>
    <property type="match status" value="1"/>
</dbReference>
<dbReference type="PROSITE" id="PS51387">
    <property type="entry name" value="FAD_PCMH"/>
    <property type="match status" value="1"/>
</dbReference>
<evidence type="ECO:0000256" key="1">
    <source>
        <dbReference type="ARBA" id="ARBA00005466"/>
    </source>
</evidence>
<protein>
    <recommendedName>
        <fullName evidence="5">FAD-binding PCMH-type domain-containing protein</fullName>
    </recommendedName>
</protein>
<dbReference type="InterPro" id="IPR016169">
    <property type="entry name" value="FAD-bd_PCMH_sub2"/>
</dbReference>
<evidence type="ECO:0000256" key="2">
    <source>
        <dbReference type="ARBA" id="ARBA00022630"/>
    </source>
</evidence>
<evidence type="ECO:0000256" key="4">
    <source>
        <dbReference type="ARBA" id="ARBA00023002"/>
    </source>
</evidence>
<dbReference type="InterPro" id="IPR050416">
    <property type="entry name" value="FAD-linked_Oxidoreductase"/>
</dbReference>
<dbReference type="EMBL" id="QJNS01000204">
    <property type="protein sequence ID" value="RYO82820.1"/>
    <property type="molecule type" value="Genomic_DNA"/>
</dbReference>
<comment type="similarity">
    <text evidence="1">Belongs to the oxygen-dependent FAD-linked oxidoreductase family.</text>
</comment>
<reference evidence="6 7" key="1">
    <citation type="submission" date="2018-06" db="EMBL/GenBank/DDBJ databases">
        <title>Complete Genomes of Monosporascus.</title>
        <authorList>
            <person name="Robinson A.J."/>
            <person name="Natvig D.O."/>
        </authorList>
    </citation>
    <scope>NUCLEOTIDE SEQUENCE [LARGE SCALE GENOMIC DNA]</scope>
    <source>
        <strain evidence="6 7">CBS 609.92</strain>
    </source>
</reference>
<proteinExistence type="inferred from homology"/>
<evidence type="ECO:0000313" key="6">
    <source>
        <dbReference type="EMBL" id="RYO82820.1"/>
    </source>
</evidence>
<dbReference type="InterPro" id="IPR036318">
    <property type="entry name" value="FAD-bd_PCMH-like_sf"/>
</dbReference>
<dbReference type="PANTHER" id="PTHR42973:SF53">
    <property type="entry name" value="FAD-BINDING PCMH-TYPE DOMAIN-CONTAINING PROTEIN-RELATED"/>
    <property type="match status" value="1"/>
</dbReference>
<keyword evidence="7" id="KW-1185">Reference proteome</keyword>
<dbReference type="InterPro" id="IPR006094">
    <property type="entry name" value="Oxid_FAD_bind_N"/>
</dbReference>
<name>A0ABY0H224_9PEZI</name>
<sequence length="479" mass="52845">MDKIDAALVIENLRQAGLGDVLYVPGQESYEARIASYRSLTQRLKPWAFVQPRSTEEVSQAVKAIVRTNDCKFAIRSGGHMCWAGANNIESGVTIDLQLLDAVTYNPKTEIASLGPGARWTNVYTQLEEHGVLVGGAREGLVAVGGFILGGGNTFFSCRGGFACDQVVNFEVVLADGSIVEANATTNPDLFQVLKGGSNNFGIVTRFDLRTFKAMEIWDGNCVFAKSSTNDLIRALMGFTGNLTVSPDAHFLGMWTYTRQVKDIYVMGILTSFDGVENPKSLRHFMAIPGRKNMKKTTIAKKMADFGMPAGRHERWFTLTFKLDIRIVKKSTDVFEQFVERLEGVIPDGNFTHYMVLQPLPASFAKHSVAHGGNVLGLDRVHEDCILFMTILEVATSQLAETVYPSFKAAVEEVESYAKSVDGNIEFRYLNYCDSSQDPLGSYGKENIKKMRDAAAKYDPDGIFQKRVPGGFKISNVKV</sequence>
<comment type="caution">
    <text evidence="6">The sequence shown here is derived from an EMBL/GenBank/DDBJ whole genome shotgun (WGS) entry which is preliminary data.</text>
</comment>
<dbReference type="Proteomes" id="UP000294003">
    <property type="component" value="Unassembled WGS sequence"/>
</dbReference>
<dbReference type="Gene3D" id="3.30.465.10">
    <property type="match status" value="1"/>
</dbReference>
<evidence type="ECO:0000259" key="5">
    <source>
        <dbReference type="PROSITE" id="PS51387"/>
    </source>
</evidence>
<dbReference type="PANTHER" id="PTHR42973">
    <property type="entry name" value="BINDING OXIDOREDUCTASE, PUTATIVE (AFU_ORTHOLOGUE AFUA_1G17690)-RELATED"/>
    <property type="match status" value="1"/>
</dbReference>
<keyword evidence="2" id="KW-0285">Flavoprotein</keyword>
<feature type="domain" description="FAD-binding PCMH-type" evidence="5">
    <location>
        <begin position="42"/>
        <end position="214"/>
    </location>
</feature>